<accession>A0AAE3WI16</accession>
<gene>
    <name evidence="1" type="ORF">NO357_19995</name>
</gene>
<comment type="caution">
    <text evidence="1">The sequence shown here is derived from an EMBL/GenBank/DDBJ whole genome shotgun (WGS) entry which is preliminary data.</text>
</comment>
<dbReference type="Proteomes" id="UP001226762">
    <property type="component" value="Unassembled WGS sequence"/>
</dbReference>
<keyword evidence="2" id="KW-1185">Reference proteome</keyword>
<dbReference type="RefSeq" id="WP_306737493.1">
    <property type="nucleotide sequence ID" value="NZ_JANHAX010000007.1"/>
</dbReference>
<dbReference type="EMBL" id="JANHAX010000007">
    <property type="protein sequence ID" value="MDQ2092192.1"/>
    <property type="molecule type" value="Genomic_DNA"/>
</dbReference>
<evidence type="ECO:0000313" key="1">
    <source>
        <dbReference type="EMBL" id="MDQ2092192.1"/>
    </source>
</evidence>
<name>A0AAE3WI16_9RHOB</name>
<dbReference type="AlphaFoldDB" id="A0AAE3WI16"/>
<organism evidence="1 2">
    <name type="scientific">Marimonas arenosa</name>
    <dbReference type="NCBI Taxonomy" id="1795305"/>
    <lineage>
        <taxon>Bacteria</taxon>
        <taxon>Pseudomonadati</taxon>
        <taxon>Pseudomonadota</taxon>
        <taxon>Alphaproteobacteria</taxon>
        <taxon>Rhodobacterales</taxon>
        <taxon>Paracoccaceae</taxon>
        <taxon>Marimonas</taxon>
    </lineage>
</organism>
<protein>
    <submittedName>
        <fullName evidence="1">Uncharacterized protein</fullName>
    </submittedName>
</protein>
<reference evidence="1" key="2">
    <citation type="submission" date="2023-02" db="EMBL/GenBank/DDBJ databases">
        <title>'Rhodoalgimonas zhirmunskyi' gen. nov., isolated from a red alga.</title>
        <authorList>
            <person name="Nedashkovskaya O.I."/>
            <person name="Otstavnykh N.Y."/>
            <person name="Bystritskaya E.P."/>
            <person name="Balabanova L.A."/>
            <person name="Isaeva M.P."/>
        </authorList>
    </citation>
    <scope>NUCLEOTIDE SEQUENCE</scope>
    <source>
        <strain evidence="1">KCTC 52189</strain>
    </source>
</reference>
<sequence>MSEQSQDENAARLIARIEAEAEAACARILEAARDEAAGLRAVARAQARARLRDEVAALRRDGTLAVAKMHARMCNSKRQVQQARGAKAQERALSRLCAGVDALWQEEAARATWVGQVLDEAMTNLLPGSWRIEHPADWAKTERTAFAEAVEAHTGEVPEMNARPGMRSGLVVRADTARIDATGPALCRDSVRLRALMQSELEAMMMSEATP</sequence>
<proteinExistence type="predicted"/>
<evidence type="ECO:0000313" key="2">
    <source>
        <dbReference type="Proteomes" id="UP001226762"/>
    </source>
</evidence>
<reference evidence="1" key="1">
    <citation type="submission" date="2022-07" db="EMBL/GenBank/DDBJ databases">
        <authorList>
            <person name="Otstavnykh N."/>
            <person name="Isaeva M."/>
            <person name="Bystritskaya E."/>
        </authorList>
    </citation>
    <scope>NUCLEOTIDE SEQUENCE</scope>
    <source>
        <strain evidence="1">KCTC 52189</strain>
    </source>
</reference>